<name>A0A565BYQ9_9BRAS</name>
<dbReference type="Proteomes" id="UP000489600">
    <property type="component" value="Unassembled WGS sequence"/>
</dbReference>
<comment type="caution">
    <text evidence="2">The sequence shown here is derived from an EMBL/GenBank/DDBJ whole genome shotgun (WGS) entry which is preliminary data.</text>
</comment>
<sequence length="156" mass="17735">MKAFETIDGSSTGEDEVVAGGQHHDETEKSLPFCFFLGLCHCFPIINTRTRRESLLITNKLIKKFRFNIEKFLRKKGYCGVVEIHGFGDDKLSFTHDQHKDLTGNQRVSLHRVQKVTRDSTDAADKASIVEIKEWMEEHLDTGAVFCVITGDVDFN</sequence>
<evidence type="ECO:0000313" key="2">
    <source>
        <dbReference type="EMBL" id="VVB06542.1"/>
    </source>
</evidence>
<evidence type="ECO:0000313" key="3">
    <source>
        <dbReference type="Proteomes" id="UP000489600"/>
    </source>
</evidence>
<evidence type="ECO:0000256" key="1">
    <source>
        <dbReference type="SAM" id="MobiDB-lite"/>
    </source>
</evidence>
<organism evidence="2 3">
    <name type="scientific">Arabis nemorensis</name>
    <dbReference type="NCBI Taxonomy" id="586526"/>
    <lineage>
        <taxon>Eukaryota</taxon>
        <taxon>Viridiplantae</taxon>
        <taxon>Streptophyta</taxon>
        <taxon>Embryophyta</taxon>
        <taxon>Tracheophyta</taxon>
        <taxon>Spermatophyta</taxon>
        <taxon>Magnoliopsida</taxon>
        <taxon>eudicotyledons</taxon>
        <taxon>Gunneridae</taxon>
        <taxon>Pentapetalae</taxon>
        <taxon>rosids</taxon>
        <taxon>malvids</taxon>
        <taxon>Brassicales</taxon>
        <taxon>Brassicaceae</taxon>
        <taxon>Arabideae</taxon>
        <taxon>Arabis</taxon>
    </lineage>
</organism>
<dbReference type="AlphaFoldDB" id="A0A565BYQ9"/>
<dbReference type="EMBL" id="CABITT030000005">
    <property type="protein sequence ID" value="VVB06542.1"/>
    <property type="molecule type" value="Genomic_DNA"/>
</dbReference>
<protein>
    <submittedName>
        <fullName evidence="2">Uncharacterized protein</fullName>
    </submittedName>
</protein>
<accession>A0A565BYQ9</accession>
<keyword evidence="3" id="KW-1185">Reference proteome</keyword>
<reference evidence="2" key="1">
    <citation type="submission" date="2019-07" db="EMBL/GenBank/DDBJ databases">
        <authorList>
            <person name="Dittberner H."/>
        </authorList>
    </citation>
    <scope>NUCLEOTIDE SEQUENCE [LARGE SCALE GENOMIC DNA]</scope>
</reference>
<gene>
    <name evidence="2" type="ORF">ANE_LOCUS16986</name>
</gene>
<feature type="region of interest" description="Disordered" evidence="1">
    <location>
        <begin position="1"/>
        <end position="22"/>
    </location>
</feature>
<proteinExistence type="predicted"/>